<dbReference type="AlphaFoldDB" id="A0A7D8AJ90"/>
<protein>
    <submittedName>
        <fullName evidence="1">Uncharacterized protein</fullName>
    </submittedName>
</protein>
<dbReference type="EMBL" id="CP043732">
    <property type="protein sequence ID" value="QMU95827.1"/>
    <property type="molecule type" value="Genomic_DNA"/>
</dbReference>
<sequence>MPHPLDPAQPAPPVAYCVPWVIIRRDRAHPVMLNAGREPVDFVRVFRDDVDRRQVIDLWGQVLPGETVELCLCASDPDEAVVSIAWFRQRDGLEYLWRFVV</sequence>
<dbReference type="RefSeq" id="WP_182253619.1">
    <property type="nucleotide sequence ID" value="NZ_CP043732.1"/>
</dbReference>
<organism evidence="1 2">
    <name type="scientific">Microbacterium esteraromaticum</name>
    <dbReference type="NCBI Taxonomy" id="57043"/>
    <lineage>
        <taxon>Bacteria</taxon>
        <taxon>Bacillati</taxon>
        <taxon>Actinomycetota</taxon>
        <taxon>Actinomycetes</taxon>
        <taxon>Micrococcales</taxon>
        <taxon>Microbacteriaceae</taxon>
        <taxon>Microbacterium</taxon>
    </lineage>
</organism>
<evidence type="ECO:0000313" key="2">
    <source>
        <dbReference type="Proteomes" id="UP000515708"/>
    </source>
</evidence>
<name>A0A7D8AJ90_9MICO</name>
<dbReference type="Proteomes" id="UP000515708">
    <property type="component" value="Chromosome"/>
</dbReference>
<accession>A0A7D8AJ90</accession>
<evidence type="ECO:0000313" key="1">
    <source>
        <dbReference type="EMBL" id="QMU95827.1"/>
    </source>
</evidence>
<proteinExistence type="predicted"/>
<gene>
    <name evidence="1" type="ORF">FVO59_00375</name>
</gene>
<reference evidence="1 2" key="1">
    <citation type="journal article" date="2020" name="Front. Microbiol.">
        <title>Design of Bacterial Strain-Specific qPCR Assays Using NGS Data and Publicly Available Resources and Its Application to Track Biocontrol Strains.</title>
        <authorList>
            <person name="Hernandez I."/>
            <person name="Sant C."/>
            <person name="Martinez R."/>
            <person name="Fernandez C."/>
        </authorList>
    </citation>
    <scope>NUCLEOTIDE SEQUENCE [LARGE SCALE GENOMIC DNA]</scope>
    <source>
        <strain evidence="1 2">B24</strain>
    </source>
</reference>